<evidence type="ECO:0000313" key="1">
    <source>
        <dbReference type="EMBL" id="APU45140.1"/>
    </source>
</evidence>
<accession>A0A1L7GSV3</accession>
<dbReference type="AlphaFoldDB" id="A0A1L7GSV3"/>
<protein>
    <recommendedName>
        <fullName evidence="3">DUF1064 domain-containing protein</fullName>
    </recommendedName>
</protein>
<sequence>MKHFGQKVELDGITFDSMKEAQFYLQFVKPSGKRFTCHENFEVLGKFEVGGYTQRGMFYRPDFVIYGPEGREHVYDVKTSLSSRGIDKGALLRFKLFARRYGLPVEVAVPTKNSFRMKLFGFTTQLQPAHPRKKRNGKVEIDHYHEFKSIDYDVKGIIGM</sequence>
<dbReference type="OrthoDB" id="1853564at2"/>
<proteinExistence type="predicted"/>
<evidence type="ECO:0000313" key="2">
    <source>
        <dbReference type="Proteomes" id="UP000185427"/>
    </source>
</evidence>
<dbReference type="Proteomes" id="UP000185427">
    <property type="component" value="Chromosome"/>
</dbReference>
<gene>
    <name evidence="1" type="ORF">BUW47_01115</name>
</gene>
<name>A0A1L7GSV3_LIMFE</name>
<dbReference type="Pfam" id="PF06356">
    <property type="entry name" value="DUF1064"/>
    <property type="match status" value="1"/>
</dbReference>
<dbReference type="EMBL" id="CP019030">
    <property type="protein sequence ID" value="APU45140.1"/>
    <property type="molecule type" value="Genomic_DNA"/>
</dbReference>
<organism evidence="1 2">
    <name type="scientific">Limosilactobacillus fermentum</name>
    <name type="common">Lactobacillus fermentum</name>
    <dbReference type="NCBI Taxonomy" id="1613"/>
    <lineage>
        <taxon>Bacteria</taxon>
        <taxon>Bacillati</taxon>
        <taxon>Bacillota</taxon>
        <taxon>Bacilli</taxon>
        <taxon>Lactobacillales</taxon>
        <taxon>Lactobacillaceae</taxon>
        <taxon>Limosilactobacillus</taxon>
    </lineage>
</organism>
<dbReference type="RefSeq" id="WP_075667066.1">
    <property type="nucleotide sequence ID" value="NZ_CP019030.1"/>
</dbReference>
<reference evidence="1 2" key="1">
    <citation type="submission" date="2016-12" db="EMBL/GenBank/DDBJ databases">
        <title>Complete Genome Sequence of Lactobacillus fermentum Strain SNUV175, a Probiotic for Treatment of Bacterial Vaginosis.</title>
        <authorList>
            <person name="Lee S."/>
            <person name="You H.J."/>
            <person name="Kwon B."/>
            <person name="Ko G."/>
        </authorList>
    </citation>
    <scope>NUCLEOTIDE SEQUENCE [LARGE SCALE GENOMIC DNA]</scope>
    <source>
        <strain evidence="1 2">SNUV175</strain>
    </source>
</reference>
<evidence type="ECO:0008006" key="3">
    <source>
        <dbReference type="Google" id="ProtNLM"/>
    </source>
</evidence>
<dbReference type="InterPro" id="IPR009414">
    <property type="entry name" value="DUF1064"/>
</dbReference>